<feature type="domain" description="3-hydroxyacyl-CoA dehydrogenase NAD binding" evidence="20">
    <location>
        <begin position="412"/>
        <end position="590"/>
    </location>
</feature>
<dbReference type="FunFam" id="3.90.226.10:FF:000025">
    <property type="entry name" value="Peroxisomal fatty acid beta-oxidation multifunctional protein"/>
    <property type="match status" value="1"/>
</dbReference>
<dbReference type="FunFam" id="3.40.50.720:FF:000009">
    <property type="entry name" value="Fatty oxidation complex, alpha subunit"/>
    <property type="match status" value="1"/>
</dbReference>
<evidence type="ECO:0000256" key="9">
    <source>
        <dbReference type="ARBA" id="ARBA00023002"/>
    </source>
</evidence>
<evidence type="ECO:0000313" key="22">
    <source>
        <dbReference type="Proteomes" id="UP000006727"/>
    </source>
</evidence>
<evidence type="ECO:0000256" key="7">
    <source>
        <dbReference type="ARBA" id="ARBA00011245"/>
    </source>
</evidence>
<dbReference type="SUPFAM" id="SSF48179">
    <property type="entry name" value="6-phosphogluconate dehydrogenase C-terminal domain-like"/>
    <property type="match status" value="2"/>
</dbReference>
<evidence type="ECO:0000256" key="2">
    <source>
        <dbReference type="ARBA" id="ARBA00000765"/>
    </source>
</evidence>
<dbReference type="UniPathway" id="UPA00659"/>
<dbReference type="SUPFAM" id="SSF52096">
    <property type="entry name" value="ClpP/crotonase"/>
    <property type="match status" value="1"/>
</dbReference>
<dbReference type="FunCoup" id="A0A7I4D3B1">
    <property type="interactions" value="2990"/>
</dbReference>
<keyword evidence="15" id="KW-0511">Multifunctional enzyme</keyword>
<evidence type="ECO:0000259" key="20">
    <source>
        <dbReference type="Pfam" id="PF02737"/>
    </source>
</evidence>
<protein>
    <recommendedName>
        <fullName evidence="23">3-hydroxyacyl-CoA dehydrogenase</fullName>
    </recommendedName>
</protein>
<comment type="catalytic activity">
    <reaction evidence="17">
        <text>a (3S)-3-hydroxyacyl-CoA = a (2E)-enoyl-CoA + H2O</text>
        <dbReference type="Rhea" id="RHEA:16105"/>
        <dbReference type="ChEBI" id="CHEBI:15377"/>
        <dbReference type="ChEBI" id="CHEBI:57318"/>
        <dbReference type="ChEBI" id="CHEBI:58856"/>
        <dbReference type="EC" id="4.2.1.17"/>
    </reaction>
</comment>
<dbReference type="Gene3D" id="3.40.50.720">
    <property type="entry name" value="NAD(P)-binding Rossmann-like Domain"/>
    <property type="match status" value="1"/>
</dbReference>
<dbReference type="Pfam" id="PF00378">
    <property type="entry name" value="ECH_1"/>
    <property type="match status" value="1"/>
</dbReference>
<evidence type="ECO:0000313" key="21">
    <source>
        <dbReference type="EnsemblPlants" id="Pp3c2_20510V3.2"/>
    </source>
</evidence>
<dbReference type="SUPFAM" id="SSF51735">
    <property type="entry name" value="NAD(P)-binding Rossmann-fold domains"/>
    <property type="match status" value="1"/>
</dbReference>
<evidence type="ECO:0000259" key="19">
    <source>
        <dbReference type="Pfam" id="PF00725"/>
    </source>
</evidence>
<dbReference type="Pfam" id="PF00725">
    <property type="entry name" value="3HCDH"/>
    <property type="match status" value="1"/>
</dbReference>
<dbReference type="CDD" id="cd06558">
    <property type="entry name" value="crotonase-like"/>
    <property type="match status" value="1"/>
</dbReference>
<dbReference type="PANTHER" id="PTHR23309">
    <property type="entry name" value="3-HYDROXYACYL-COA DEHYROGENASE"/>
    <property type="match status" value="1"/>
</dbReference>
<dbReference type="InterPro" id="IPR006108">
    <property type="entry name" value="3HC_DH_C"/>
</dbReference>
<comment type="catalytic activity">
    <reaction evidence="2">
        <text>a (3E)-enoyl-CoA = a 4-saturated (2E)-enoyl-CoA</text>
        <dbReference type="Rhea" id="RHEA:45228"/>
        <dbReference type="ChEBI" id="CHEBI:58521"/>
        <dbReference type="ChEBI" id="CHEBI:85097"/>
        <dbReference type="EC" id="5.3.3.8"/>
    </reaction>
</comment>
<comment type="pathway">
    <text evidence="4">Lipid metabolism; fatty acid beta-oxidation.</text>
</comment>
<dbReference type="Gene3D" id="1.10.1040.50">
    <property type="match status" value="1"/>
</dbReference>
<keyword evidence="8" id="KW-0276">Fatty acid metabolism</keyword>
<dbReference type="InterPro" id="IPR029045">
    <property type="entry name" value="ClpP/crotonase-like_dom_sf"/>
</dbReference>
<comment type="similarity">
    <text evidence="6">In the N-terminal section; belongs to the enoyl-CoA hydratase/isomerase family.</text>
</comment>
<dbReference type="GO" id="GO:0070403">
    <property type="term" value="F:NAD+ binding"/>
    <property type="evidence" value="ECO:0007669"/>
    <property type="project" value="InterPro"/>
</dbReference>
<keyword evidence="12" id="KW-0576">Peroxisome</keyword>
<dbReference type="InterPro" id="IPR001753">
    <property type="entry name" value="Enoyl-CoA_hydra/iso"/>
</dbReference>
<dbReference type="GO" id="GO:0008692">
    <property type="term" value="F:3-hydroxybutyryl-CoA epimerase activity"/>
    <property type="evidence" value="ECO:0007669"/>
    <property type="project" value="UniProtKB-EC"/>
</dbReference>
<dbReference type="GO" id="GO:0004300">
    <property type="term" value="F:enoyl-CoA hydratase activity"/>
    <property type="evidence" value="ECO:0007669"/>
    <property type="project" value="UniProtKB-EC"/>
</dbReference>
<evidence type="ECO:0000256" key="6">
    <source>
        <dbReference type="ARBA" id="ARBA00008750"/>
    </source>
</evidence>
<dbReference type="InterPro" id="IPR008927">
    <property type="entry name" value="6-PGluconate_DH-like_C_sf"/>
</dbReference>
<evidence type="ECO:0000256" key="12">
    <source>
        <dbReference type="ARBA" id="ARBA00023140"/>
    </source>
</evidence>
<evidence type="ECO:0000256" key="8">
    <source>
        <dbReference type="ARBA" id="ARBA00022832"/>
    </source>
</evidence>
<dbReference type="EnsemblPlants" id="Pp3c2_20510V3.2">
    <property type="protein sequence ID" value="Pp3c2_20510V3.2"/>
    <property type="gene ID" value="Pp3c2_20510"/>
</dbReference>
<evidence type="ECO:0000256" key="17">
    <source>
        <dbReference type="ARBA" id="ARBA00023709"/>
    </source>
</evidence>
<evidence type="ECO:0000256" key="14">
    <source>
        <dbReference type="ARBA" id="ARBA00023239"/>
    </source>
</evidence>
<keyword evidence="22" id="KW-1185">Reference proteome</keyword>
<proteinExistence type="inferred from homology"/>
<dbReference type="GO" id="GO:0006635">
    <property type="term" value="P:fatty acid beta-oxidation"/>
    <property type="evidence" value="ECO:0000318"/>
    <property type="project" value="GO_Central"/>
</dbReference>
<accession>A0A7I4D3B1</accession>
<sequence length="823" mass="89812">MNRSHNGPLFLVRKCMSSQCVRRTSLSTTVAKQRERKKKGHGSVKQVACLLIHFSPKLFARQDRISEFYCCDNILQVEKLNQIKGREVELWFCFSRGYFVGEAMTLSVKMDVGADAVAVITIDNPPVNSLAIPALIALKERYNEANARDDVKAIVVTGANGKFSGGFDISVFPKLQEGGSNGYLNQASVDLMIETIEEASKPTVAAVPGLALGGGLELAMSCHARIATPKAQLGLPELQLGILPGFGGTQRLPRLVGLTKALEMMLLSKPIASEEGKKLGLVDEIVAPEDLLTIARRWALDIALGKRPRLSSLQRTDKLESLGDAREIIKFARAQVKKTAPNLTHPLLCLDAVEEGVVAGGYRGALKEAELFAATVVSDNAKGLVNLFFAIRATSKVPGIVELGLKPRKIKKVAVVGGGLMGSGIVTALILSGYSVLLKEINDKFLQAGLERIKANLQSRVKKGKMSREKFETILSLVTGVLTYEDFKSVDVVIEAVIENIDLKQSIFVDLEKNCRTDCILSTNTSTIDLNVLGAKTRSQDRIIGAHFFSPAHIMPLLEIVRTDKTSPQVIVDLMALGKAIKKTTVLVGNCTGFAVNRVFFPYTMAAMMLSDLGVDIYRIDNAIKSWGMPMGPFRLTDLVGFGVGVAVGTQVVNSFSDRVYISRLVPKMLQSQRLGEQNGKGFYIYDEKRKARPAPEIKDIIKESQEEAGIMLDGKPLELTDKDIVEMVMFPVVNEACRVLAEKIVVQASDLDIASVFGMGFPPYRGGIVCWADIIGAKYIASRLNTWTKAHGDFFKPCAFLEERASSGVKLSVPIRNSMSRL</sequence>
<name>A0A7I4D3B1_PHYPA</name>
<dbReference type="Gramene" id="Pp3c2_20510V3.2">
    <property type="protein sequence ID" value="Pp3c2_20510V3.2"/>
    <property type="gene ID" value="Pp3c2_20510"/>
</dbReference>
<keyword evidence="13" id="KW-0413">Isomerase</keyword>
<dbReference type="Pfam" id="PF02737">
    <property type="entry name" value="3HCDH_N"/>
    <property type="match status" value="1"/>
</dbReference>
<comment type="catalytic activity">
    <reaction evidence="18">
        <text>a 4-saturated-(3S)-3-hydroxyacyl-CoA = a (3E)-enoyl-CoA + H2O</text>
        <dbReference type="Rhea" id="RHEA:20724"/>
        <dbReference type="ChEBI" id="CHEBI:15377"/>
        <dbReference type="ChEBI" id="CHEBI:58521"/>
        <dbReference type="ChEBI" id="CHEBI:137480"/>
        <dbReference type="EC" id="4.2.1.17"/>
    </reaction>
</comment>
<dbReference type="InterPro" id="IPR006176">
    <property type="entry name" value="3-OHacyl-CoA_DH_NAD-bd"/>
</dbReference>
<reference evidence="21" key="3">
    <citation type="submission" date="2020-12" db="UniProtKB">
        <authorList>
            <consortium name="EnsemblPlants"/>
        </authorList>
    </citation>
    <scope>IDENTIFICATION</scope>
</reference>
<keyword evidence="11" id="KW-0443">Lipid metabolism</keyword>
<reference evidence="21 22" key="1">
    <citation type="journal article" date="2008" name="Science">
        <title>The Physcomitrella genome reveals evolutionary insights into the conquest of land by plants.</title>
        <authorList>
            <person name="Rensing S."/>
            <person name="Lang D."/>
            <person name="Zimmer A."/>
            <person name="Terry A."/>
            <person name="Salamov A."/>
            <person name="Shapiro H."/>
            <person name="Nishiyama T."/>
            <person name="Perroud P.-F."/>
            <person name="Lindquist E."/>
            <person name="Kamisugi Y."/>
            <person name="Tanahashi T."/>
            <person name="Sakakibara K."/>
            <person name="Fujita T."/>
            <person name="Oishi K."/>
            <person name="Shin-I T."/>
            <person name="Kuroki Y."/>
            <person name="Toyoda A."/>
            <person name="Suzuki Y."/>
            <person name="Hashimoto A."/>
            <person name="Yamaguchi K."/>
            <person name="Sugano A."/>
            <person name="Kohara Y."/>
            <person name="Fujiyama A."/>
            <person name="Anterola A."/>
            <person name="Aoki S."/>
            <person name="Ashton N."/>
            <person name="Barbazuk W.B."/>
            <person name="Barker E."/>
            <person name="Bennetzen J."/>
            <person name="Bezanilla M."/>
            <person name="Blankenship R."/>
            <person name="Cho S.H."/>
            <person name="Dutcher S."/>
            <person name="Estelle M."/>
            <person name="Fawcett J.A."/>
            <person name="Gundlach H."/>
            <person name="Hanada K."/>
            <person name="Heyl A."/>
            <person name="Hicks K.A."/>
            <person name="Hugh J."/>
            <person name="Lohr M."/>
            <person name="Mayer K."/>
            <person name="Melkozernov A."/>
            <person name="Murata T."/>
            <person name="Nelson D."/>
            <person name="Pils B."/>
            <person name="Prigge M."/>
            <person name="Reiss B."/>
            <person name="Renner T."/>
            <person name="Rombauts S."/>
            <person name="Rushton P."/>
            <person name="Sanderfoot A."/>
            <person name="Schween G."/>
            <person name="Shiu S.-H."/>
            <person name="Stueber K."/>
            <person name="Theodoulou F.L."/>
            <person name="Tu H."/>
            <person name="Van de Peer Y."/>
            <person name="Verrier P.J."/>
            <person name="Waters E."/>
            <person name="Wood A."/>
            <person name="Yang L."/>
            <person name="Cove D."/>
            <person name="Cuming A."/>
            <person name="Hasebe M."/>
            <person name="Lucas S."/>
            <person name="Mishler D.B."/>
            <person name="Reski R."/>
            <person name="Grigoriev I."/>
            <person name="Quatrano R.S."/>
            <person name="Boore J.L."/>
        </authorList>
    </citation>
    <scope>NUCLEOTIDE SEQUENCE [LARGE SCALE GENOMIC DNA]</scope>
    <source>
        <strain evidence="21 22">cv. Gransden 2004</strain>
    </source>
</reference>
<evidence type="ECO:0008006" key="23">
    <source>
        <dbReference type="Google" id="ProtNLM"/>
    </source>
</evidence>
<evidence type="ECO:0000256" key="13">
    <source>
        <dbReference type="ARBA" id="ARBA00023235"/>
    </source>
</evidence>
<comment type="similarity">
    <text evidence="5">In the central section; belongs to the 3-hydroxyacyl-CoA dehydrogenase family.</text>
</comment>
<dbReference type="InterPro" id="IPR036291">
    <property type="entry name" value="NAD(P)-bd_dom_sf"/>
</dbReference>
<comment type="catalytic activity">
    <reaction evidence="1">
        <text>a (3Z)-enoyl-CoA = a 4-saturated (2E)-enoyl-CoA</text>
        <dbReference type="Rhea" id="RHEA:45900"/>
        <dbReference type="ChEBI" id="CHEBI:85097"/>
        <dbReference type="ChEBI" id="CHEBI:85489"/>
        <dbReference type="EC" id="5.3.3.8"/>
    </reaction>
</comment>
<dbReference type="InParanoid" id="A0A7I4D3B1"/>
<keyword evidence="9" id="KW-0560">Oxidoreductase</keyword>
<comment type="subcellular location">
    <subcellularLocation>
        <location evidence="3">Peroxisome</location>
    </subcellularLocation>
</comment>
<dbReference type="Gene3D" id="3.90.226.10">
    <property type="entry name" value="2-enoyl-CoA Hydratase, Chain A, domain 1"/>
    <property type="match status" value="1"/>
</dbReference>
<dbReference type="FunFam" id="1.10.1040.50:FF:000004">
    <property type="entry name" value="Peroxisomal fatty acid beta-oxidation multifunctional protein"/>
    <property type="match status" value="1"/>
</dbReference>
<dbReference type="GO" id="GO:0003857">
    <property type="term" value="F:(3S)-3-hydroxyacyl-CoA dehydrogenase (NAD+) activity"/>
    <property type="evidence" value="ECO:0000318"/>
    <property type="project" value="GO_Central"/>
</dbReference>
<comment type="catalytic activity">
    <reaction evidence="16">
        <text>(3S)-3-hydroxybutanoyl-CoA = (3R)-3-hydroxybutanoyl-CoA</text>
        <dbReference type="Rhea" id="RHEA:21760"/>
        <dbReference type="ChEBI" id="CHEBI:57315"/>
        <dbReference type="ChEBI" id="CHEBI:57316"/>
        <dbReference type="EC" id="5.1.2.3"/>
    </reaction>
</comment>
<evidence type="ECO:0000256" key="10">
    <source>
        <dbReference type="ARBA" id="ARBA00023027"/>
    </source>
</evidence>
<evidence type="ECO:0000256" key="5">
    <source>
        <dbReference type="ARBA" id="ARBA00007005"/>
    </source>
</evidence>
<evidence type="ECO:0000256" key="1">
    <source>
        <dbReference type="ARBA" id="ARBA00000452"/>
    </source>
</evidence>
<evidence type="ECO:0000256" key="4">
    <source>
        <dbReference type="ARBA" id="ARBA00005005"/>
    </source>
</evidence>
<feature type="domain" description="3-hydroxyacyl-CoA dehydrogenase C-terminal" evidence="19">
    <location>
        <begin position="593"/>
        <end position="686"/>
    </location>
</feature>
<dbReference type="EMBL" id="ABEU02000002">
    <property type="status" value="NOT_ANNOTATED_CDS"/>
    <property type="molecule type" value="Genomic_DNA"/>
</dbReference>
<dbReference type="Proteomes" id="UP000006727">
    <property type="component" value="Chromosome 2"/>
</dbReference>
<keyword evidence="14" id="KW-0456">Lyase</keyword>
<evidence type="ECO:0000256" key="15">
    <source>
        <dbReference type="ARBA" id="ARBA00023268"/>
    </source>
</evidence>
<organism evidence="21 22">
    <name type="scientific">Physcomitrium patens</name>
    <name type="common">Spreading-leaved earth moss</name>
    <name type="synonym">Physcomitrella patens</name>
    <dbReference type="NCBI Taxonomy" id="3218"/>
    <lineage>
        <taxon>Eukaryota</taxon>
        <taxon>Viridiplantae</taxon>
        <taxon>Streptophyta</taxon>
        <taxon>Embryophyta</taxon>
        <taxon>Bryophyta</taxon>
        <taxon>Bryophytina</taxon>
        <taxon>Bryopsida</taxon>
        <taxon>Funariidae</taxon>
        <taxon>Funariales</taxon>
        <taxon>Funariaceae</taxon>
        <taxon>Physcomitrium</taxon>
    </lineage>
</organism>
<evidence type="ECO:0000256" key="18">
    <source>
        <dbReference type="ARBA" id="ARBA00023717"/>
    </source>
</evidence>
<comment type="subunit">
    <text evidence="7">Monomer.</text>
</comment>
<reference evidence="21 22" key="2">
    <citation type="journal article" date="2018" name="Plant J.">
        <title>The Physcomitrella patens chromosome-scale assembly reveals moss genome structure and evolution.</title>
        <authorList>
            <person name="Lang D."/>
            <person name="Ullrich K.K."/>
            <person name="Murat F."/>
            <person name="Fuchs J."/>
            <person name="Jenkins J."/>
            <person name="Haas F.B."/>
            <person name="Piednoel M."/>
            <person name="Gundlach H."/>
            <person name="Van Bel M."/>
            <person name="Meyberg R."/>
            <person name="Vives C."/>
            <person name="Morata J."/>
            <person name="Symeonidi A."/>
            <person name="Hiss M."/>
            <person name="Muchero W."/>
            <person name="Kamisugi Y."/>
            <person name="Saleh O."/>
            <person name="Blanc G."/>
            <person name="Decker E.L."/>
            <person name="van Gessel N."/>
            <person name="Grimwood J."/>
            <person name="Hayes R.D."/>
            <person name="Graham S.W."/>
            <person name="Gunter L.E."/>
            <person name="McDaniel S.F."/>
            <person name="Hoernstein S.N.W."/>
            <person name="Larsson A."/>
            <person name="Li F.W."/>
            <person name="Perroud P.F."/>
            <person name="Phillips J."/>
            <person name="Ranjan P."/>
            <person name="Rokshar D.S."/>
            <person name="Rothfels C.J."/>
            <person name="Schneider L."/>
            <person name="Shu S."/>
            <person name="Stevenson D.W."/>
            <person name="Thummler F."/>
            <person name="Tillich M."/>
            <person name="Villarreal Aguilar J.C."/>
            <person name="Widiez T."/>
            <person name="Wong G.K."/>
            <person name="Wymore A."/>
            <person name="Zhang Y."/>
            <person name="Zimmer A.D."/>
            <person name="Quatrano R.S."/>
            <person name="Mayer K.F.X."/>
            <person name="Goodstein D."/>
            <person name="Casacuberta J.M."/>
            <person name="Vandepoele K."/>
            <person name="Reski R."/>
            <person name="Cuming A.C."/>
            <person name="Tuskan G.A."/>
            <person name="Maumus F."/>
            <person name="Salse J."/>
            <person name="Schmutz J."/>
            <person name="Rensing S.A."/>
        </authorList>
    </citation>
    <scope>NUCLEOTIDE SEQUENCE [LARGE SCALE GENOMIC DNA]</scope>
    <source>
        <strain evidence="21 22">cv. Gransden 2004</strain>
    </source>
</reference>
<dbReference type="PANTHER" id="PTHR23309:SF49">
    <property type="entry name" value="PEROXISOMAL BIFUNCTIONAL ENZYME"/>
    <property type="match status" value="1"/>
</dbReference>
<evidence type="ECO:0000256" key="16">
    <source>
        <dbReference type="ARBA" id="ARBA00023701"/>
    </source>
</evidence>
<dbReference type="GO" id="GO:0004165">
    <property type="term" value="F:delta(3)-delta(2)-enoyl-CoA isomerase activity"/>
    <property type="evidence" value="ECO:0007669"/>
    <property type="project" value="UniProtKB-EC"/>
</dbReference>
<dbReference type="GO" id="GO:0005777">
    <property type="term" value="C:peroxisome"/>
    <property type="evidence" value="ECO:0000318"/>
    <property type="project" value="GO_Central"/>
</dbReference>
<dbReference type="AlphaFoldDB" id="A0A7I4D3B1"/>
<gene>
    <name evidence="21" type="primary">LOC112278701</name>
</gene>
<keyword evidence="10" id="KW-0520">NAD</keyword>
<evidence type="ECO:0000256" key="3">
    <source>
        <dbReference type="ARBA" id="ARBA00004275"/>
    </source>
</evidence>
<evidence type="ECO:0000256" key="11">
    <source>
        <dbReference type="ARBA" id="ARBA00023098"/>
    </source>
</evidence>